<dbReference type="EMBL" id="CACRXK020004982">
    <property type="protein sequence ID" value="CAB4004721.1"/>
    <property type="molecule type" value="Genomic_DNA"/>
</dbReference>
<feature type="non-terminal residue" evidence="1">
    <location>
        <position position="1"/>
    </location>
</feature>
<evidence type="ECO:0000313" key="1">
    <source>
        <dbReference type="EMBL" id="CAB4004721.1"/>
    </source>
</evidence>
<organism evidence="1 2">
    <name type="scientific">Paramuricea clavata</name>
    <name type="common">Red gorgonian</name>
    <name type="synonym">Violescent sea-whip</name>
    <dbReference type="NCBI Taxonomy" id="317549"/>
    <lineage>
        <taxon>Eukaryota</taxon>
        <taxon>Metazoa</taxon>
        <taxon>Cnidaria</taxon>
        <taxon>Anthozoa</taxon>
        <taxon>Octocorallia</taxon>
        <taxon>Malacalcyonacea</taxon>
        <taxon>Plexauridae</taxon>
        <taxon>Paramuricea</taxon>
    </lineage>
</organism>
<comment type="caution">
    <text evidence="1">The sequence shown here is derived from an EMBL/GenBank/DDBJ whole genome shotgun (WGS) entry which is preliminary data.</text>
</comment>
<evidence type="ECO:0000313" key="2">
    <source>
        <dbReference type="Proteomes" id="UP001152795"/>
    </source>
</evidence>
<proteinExistence type="predicted"/>
<gene>
    <name evidence="1" type="ORF">PACLA_8A060975</name>
</gene>
<dbReference type="Proteomes" id="UP001152795">
    <property type="component" value="Unassembled WGS sequence"/>
</dbReference>
<dbReference type="InterPro" id="IPR001304">
    <property type="entry name" value="C-type_lectin-like"/>
</dbReference>
<keyword evidence="2" id="KW-1185">Reference proteome</keyword>
<accession>A0A6S7IEV3</accession>
<reference evidence="1" key="1">
    <citation type="submission" date="2020-04" db="EMBL/GenBank/DDBJ databases">
        <authorList>
            <person name="Alioto T."/>
            <person name="Alioto T."/>
            <person name="Gomez Garrido J."/>
        </authorList>
    </citation>
    <scope>NUCLEOTIDE SEQUENCE</scope>
    <source>
        <strain evidence="1">A484AB</strain>
    </source>
</reference>
<dbReference type="PROSITE" id="PS50041">
    <property type="entry name" value="C_TYPE_LECTIN_2"/>
    <property type="match status" value="1"/>
</dbReference>
<dbReference type="Gene3D" id="3.10.100.10">
    <property type="entry name" value="Mannose-Binding Protein A, subunit A"/>
    <property type="match status" value="1"/>
</dbReference>
<dbReference type="InterPro" id="IPR016187">
    <property type="entry name" value="CTDL_fold"/>
</dbReference>
<sequence>VRCNDNRCQEAKTERKCEVILYYKTPHYTTGKDAKNSYLQCNATLLEYKRDIQKYISNRSRNGIWIGLTKNASNFTESVRKATLFKIRKCESRNIAGDFRNVSCSNKLLPSFCKRGRYKDRCKGNNSRCFLPVHDRMTWFDSFAHCKSLNRALDAGNISKALLRNANLSFGTSHFWTGKIYETNIDTSANWTWLNGSLFKEWDKCKVINTDVGCSGCGFWKNGTIYLTSNCSQKFSYFCDGSSTGVARMKAMSRSHVWWPKLNTAIEETIGVSILLTVRPRGLSRLLKTTSVMSTPADPEFPAELSRDAA</sequence>
<dbReference type="SUPFAM" id="SSF56436">
    <property type="entry name" value="C-type lectin-like"/>
    <property type="match status" value="1"/>
</dbReference>
<dbReference type="AlphaFoldDB" id="A0A6S7IEV3"/>
<dbReference type="InterPro" id="IPR016186">
    <property type="entry name" value="C-type_lectin-like/link_sf"/>
</dbReference>
<protein>
    <submittedName>
        <fullName evidence="1">Uncharacterized protein</fullName>
    </submittedName>
</protein>
<name>A0A6S7IEV3_PARCT</name>